<keyword evidence="7" id="KW-1133">Transmembrane helix</keyword>
<keyword evidence="10 13" id="KW-0503">Monooxygenase</keyword>
<evidence type="ECO:0000256" key="9">
    <source>
        <dbReference type="ARBA" id="ARBA00023004"/>
    </source>
</evidence>
<dbReference type="EMBL" id="LWDX02026342">
    <property type="protein sequence ID" value="OEL30068.1"/>
    <property type="molecule type" value="Genomic_DNA"/>
</dbReference>
<dbReference type="SUPFAM" id="SSF48264">
    <property type="entry name" value="Cytochrome P450"/>
    <property type="match status" value="1"/>
</dbReference>
<reference evidence="14 15" key="1">
    <citation type="submission" date="2016-09" db="EMBL/GenBank/DDBJ databases">
        <title>The draft genome of Dichanthelium oligosanthes: A C3 panicoid grass species.</title>
        <authorList>
            <person name="Studer A.J."/>
            <person name="Schnable J.C."/>
            <person name="Brutnell T.P."/>
        </authorList>
    </citation>
    <scope>NUCLEOTIDE SEQUENCE [LARGE SCALE GENOMIC DNA]</scope>
    <source>
        <strain evidence="15">cv. Kellogg 1175</strain>
        <tissue evidence="14">Leaf</tissue>
    </source>
</reference>
<evidence type="ECO:0000256" key="2">
    <source>
        <dbReference type="ARBA" id="ARBA00004167"/>
    </source>
</evidence>
<dbReference type="OrthoDB" id="1470350at2759"/>
<evidence type="ECO:0000313" key="14">
    <source>
        <dbReference type="EMBL" id="OEL30068.1"/>
    </source>
</evidence>
<dbReference type="FunFam" id="1.10.630.10:FF:000043">
    <property type="entry name" value="Cytochrome P450 99A2"/>
    <property type="match status" value="1"/>
</dbReference>
<dbReference type="InterPro" id="IPR002401">
    <property type="entry name" value="Cyt_P450_E_grp-I"/>
</dbReference>
<dbReference type="GO" id="GO:0005506">
    <property type="term" value="F:iron ion binding"/>
    <property type="evidence" value="ECO:0007669"/>
    <property type="project" value="InterPro"/>
</dbReference>
<proteinExistence type="inferred from homology"/>
<comment type="caution">
    <text evidence="14">The sequence shown here is derived from an EMBL/GenBank/DDBJ whole genome shotgun (WGS) entry which is preliminary data.</text>
</comment>
<keyword evidence="11" id="KW-0472">Membrane</keyword>
<dbReference type="GO" id="GO:0004497">
    <property type="term" value="F:monooxygenase activity"/>
    <property type="evidence" value="ECO:0007669"/>
    <property type="project" value="UniProtKB-KW"/>
</dbReference>
<dbReference type="PANTHER" id="PTHR47953:SF19">
    <property type="entry name" value="OS06G0641600 PROTEIN"/>
    <property type="match status" value="1"/>
</dbReference>
<evidence type="ECO:0000256" key="10">
    <source>
        <dbReference type="ARBA" id="ARBA00023033"/>
    </source>
</evidence>
<keyword evidence="15" id="KW-1185">Reference proteome</keyword>
<dbReference type="InterPro" id="IPR001128">
    <property type="entry name" value="Cyt_P450"/>
</dbReference>
<dbReference type="InterPro" id="IPR017972">
    <property type="entry name" value="Cyt_P450_CS"/>
</dbReference>
<dbReference type="PRINTS" id="PR00385">
    <property type="entry name" value="P450"/>
</dbReference>
<dbReference type="AlphaFoldDB" id="A0A1E5VY86"/>
<evidence type="ECO:0000256" key="3">
    <source>
        <dbReference type="ARBA" id="ARBA00010617"/>
    </source>
</evidence>
<keyword evidence="5" id="KW-0812">Transmembrane</keyword>
<sequence length="449" mass="50142">MHHLATGELPHHALTRLGRDHGPVMHLQLGQVGLVVVSSREAAMEVMKVQDANFAHRPELRGPKTLLYGCADVAFASGPLWRLLRKVCVVKLLCTSRVRSFAPIRTEETRALLDSIAGQPPGTAVELRPMLEALSSAIVSRTVLGTTFEHRGAILKEGMKLSSAFSLSDHFPSLSFLDVPMRLRLRRVHRQADELFEDIIGERKRLRRQENLIMDTTENMLDVLLNAMEQPDEEVPITQDNIKAVIMDMFVGGTETSSTTIEWALSELIKNPKEMAKVQEEVRTKMKGETHDVGQLSYLRLVVKETLRLHTPAPLLVPRVCKQRCRLGGYTIPAGSRVVINAWAMSRDPSYWEDAEAFLPGRFLDTNVDFKGTSFEFLPFGGGRRICPGIEFGLATIELCLAQLLYYFDWKLPGAMAPEDLDMSETSVGVSVVRKEPLRLIPSIHAPSS</sequence>
<dbReference type="GO" id="GO:0016705">
    <property type="term" value="F:oxidoreductase activity, acting on paired donors, with incorporation or reduction of molecular oxygen"/>
    <property type="evidence" value="ECO:0007669"/>
    <property type="project" value="InterPro"/>
</dbReference>
<dbReference type="PROSITE" id="PS00086">
    <property type="entry name" value="CYTOCHROME_P450"/>
    <property type="match status" value="1"/>
</dbReference>
<dbReference type="InterPro" id="IPR036396">
    <property type="entry name" value="Cyt_P450_sf"/>
</dbReference>
<dbReference type="GO" id="GO:0016020">
    <property type="term" value="C:membrane"/>
    <property type="evidence" value="ECO:0007669"/>
    <property type="project" value="UniProtKB-SubCell"/>
</dbReference>
<dbReference type="PANTHER" id="PTHR47953">
    <property type="entry name" value="OS08G0105600 PROTEIN"/>
    <property type="match status" value="1"/>
</dbReference>
<protein>
    <submittedName>
        <fullName evidence="14">Premnaspirodiene oxygenase</fullName>
    </submittedName>
</protein>
<evidence type="ECO:0000256" key="12">
    <source>
        <dbReference type="PIRSR" id="PIRSR602401-1"/>
    </source>
</evidence>
<evidence type="ECO:0000256" key="7">
    <source>
        <dbReference type="ARBA" id="ARBA00022989"/>
    </source>
</evidence>
<dbReference type="Proteomes" id="UP000095767">
    <property type="component" value="Unassembled WGS sequence"/>
</dbReference>
<keyword evidence="4 12" id="KW-0349">Heme</keyword>
<dbReference type="Gene3D" id="1.10.630.10">
    <property type="entry name" value="Cytochrome P450"/>
    <property type="match status" value="1"/>
</dbReference>
<comment type="cofactor">
    <cofactor evidence="1 12">
        <name>heme</name>
        <dbReference type="ChEBI" id="CHEBI:30413"/>
    </cofactor>
</comment>
<evidence type="ECO:0000256" key="5">
    <source>
        <dbReference type="ARBA" id="ARBA00022692"/>
    </source>
</evidence>
<name>A0A1E5VY86_9POAL</name>
<dbReference type="GO" id="GO:0020037">
    <property type="term" value="F:heme binding"/>
    <property type="evidence" value="ECO:0007669"/>
    <property type="project" value="InterPro"/>
</dbReference>
<dbReference type="PRINTS" id="PR00463">
    <property type="entry name" value="EP450I"/>
</dbReference>
<keyword evidence="9 12" id="KW-0408">Iron</keyword>
<accession>A0A1E5VY86</accession>
<dbReference type="STRING" id="888268.A0A1E5VY86"/>
<evidence type="ECO:0000313" key="15">
    <source>
        <dbReference type="Proteomes" id="UP000095767"/>
    </source>
</evidence>
<evidence type="ECO:0000256" key="6">
    <source>
        <dbReference type="ARBA" id="ARBA00022723"/>
    </source>
</evidence>
<evidence type="ECO:0000256" key="4">
    <source>
        <dbReference type="ARBA" id="ARBA00022617"/>
    </source>
</evidence>
<keyword evidence="8 13" id="KW-0560">Oxidoreductase</keyword>
<keyword evidence="6 12" id="KW-0479">Metal-binding</keyword>
<comment type="subcellular location">
    <subcellularLocation>
        <location evidence="2">Membrane</location>
        <topology evidence="2">Single-pass membrane protein</topology>
    </subcellularLocation>
</comment>
<organism evidence="14 15">
    <name type="scientific">Dichanthelium oligosanthes</name>
    <dbReference type="NCBI Taxonomy" id="888268"/>
    <lineage>
        <taxon>Eukaryota</taxon>
        <taxon>Viridiplantae</taxon>
        <taxon>Streptophyta</taxon>
        <taxon>Embryophyta</taxon>
        <taxon>Tracheophyta</taxon>
        <taxon>Spermatophyta</taxon>
        <taxon>Magnoliopsida</taxon>
        <taxon>Liliopsida</taxon>
        <taxon>Poales</taxon>
        <taxon>Poaceae</taxon>
        <taxon>PACMAD clade</taxon>
        <taxon>Panicoideae</taxon>
        <taxon>Panicodae</taxon>
        <taxon>Paniceae</taxon>
        <taxon>Dichantheliinae</taxon>
        <taxon>Dichanthelium</taxon>
    </lineage>
</organism>
<dbReference type="Pfam" id="PF00067">
    <property type="entry name" value="p450"/>
    <property type="match status" value="1"/>
</dbReference>
<evidence type="ECO:0000256" key="13">
    <source>
        <dbReference type="RuleBase" id="RU000461"/>
    </source>
</evidence>
<evidence type="ECO:0000256" key="1">
    <source>
        <dbReference type="ARBA" id="ARBA00001971"/>
    </source>
</evidence>
<dbReference type="CDD" id="cd11072">
    <property type="entry name" value="CYP71-like"/>
    <property type="match status" value="1"/>
</dbReference>
<gene>
    <name evidence="14" type="ORF">BAE44_0008912</name>
</gene>
<dbReference type="InterPro" id="IPR052306">
    <property type="entry name" value="CYP450_71D"/>
</dbReference>
<comment type="similarity">
    <text evidence="3 13">Belongs to the cytochrome P450 family.</text>
</comment>
<feature type="binding site" description="axial binding residue" evidence="12">
    <location>
        <position position="387"/>
    </location>
    <ligand>
        <name>heme</name>
        <dbReference type="ChEBI" id="CHEBI:30413"/>
    </ligand>
    <ligandPart>
        <name>Fe</name>
        <dbReference type="ChEBI" id="CHEBI:18248"/>
    </ligandPart>
</feature>
<evidence type="ECO:0000256" key="11">
    <source>
        <dbReference type="ARBA" id="ARBA00023136"/>
    </source>
</evidence>
<evidence type="ECO:0000256" key="8">
    <source>
        <dbReference type="ARBA" id="ARBA00023002"/>
    </source>
</evidence>